<dbReference type="PANTHER" id="PTHR43798:SF31">
    <property type="entry name" value="AB HYDROLASE SUPERFAMILY PROTEIN YCLE"/>
    <property type="match status" value="1"/>
</dbReference>
<dbReference type="InterPro" id="IPR050266">
    <property type="entry name" value="AB_hydrolase_sf"/>
</dbReference>
<evidence type="ECO:0000256" key="1">
    <source>
        <dbReference type="ARBA" id="ARBA00022801"/>
    </source>
</evidence>
<dbReference type="Pfam" id="PF00561">
    <property type="entry name" value="Abhydrolase_1"/>
    <property type="match status" value="1"/>
</dbReference>
<proteinExistence type="predicted"/>
<evidence type="ECO:0000313" key="4">
    <source>
        <dbReference type="Proteomes" id="UP000071859"/>
    </source>
</evidence>
<sequence>MPLAEAPGARLSFEATGTGTPIVFVHETAADQRSWEPQVRWFSRFHKCITYNSRGYAPSERSAEPADFRTLATDIGHVMDAAGVDQAFIVGLSMGAYFAMHFGLAHPERVCGMVLAGLGTGSDDITQFRTATRAVARAVRSQGIKAFVDQVVDSSHRVQLQNKDVRGWNEFLMHLSDLDPHGAADLMEFCHATRPPIYDFEAMLHGTKIPTLIAVGDEDTPCIPPALFLKRTIPRSGLWICPKTGHAINLEEPGLFNRAVQDFIYAVQQGAWTDRDPRSLAKTVVRVMER</sequence>
<dbReference type="EMBL" id="FCOX02000046">
    <property type="protein sequence ID" value="SAL01821.1"/>
    <property type="molecule type" value="Genomic_DNA"/>
</dbReference>
<dbReference type="OrthoDB" id="9799989at2"/>
<protein>
    <submittedName>
        <fullName evidence="3">3-oxoadipate enol-lactonase</fullName>
    </submittedName>
</protein>
<dbReference type="RefSeq" id="WP_063959050.1">
    <property type="nucleotide sequence ID" value="NZ_FCOX02000046.1"/>
</dbReference>
<dbReference type="InterPro" id="IPR000073">
    <property type="entry name" value="AB_hydrolase_1"/>
</dbReference>
<dbReference type="PANTHER" id="PTHR43798">
    <property type="entry name" value="MONOACYLGLYCEROL LIPASE"/>
    <property type="match status" value="1"/>
</dbReference>
<accession>A0A158E4K5</accession>
<name>A0A158E4K5_9BURK</name>
<keyword evidence="1" id="KW-0378">Hydrolase</keyword>
<evidence type="ECO:0000313" key="3">
    <source>
        <dbReference type="EMBL" id="SAL01821.1"/>
    </source>
</evidence>
<dbReference type="AlphaFoldDB" id="A0A158E4K5"/>
<dbReference type="SUPFAM" id="SSF53474">
    <property type="entry name" value="alpha/beta-Hydrolases"/>
    <property type="match status" value="1"/>
</dbReference>
<comment type="caution">
    <text evidence="3">The sequence shown here is derived from an EMBL/GenBank/DDBJ whole genome shotgun (WGS) entry which is preliminary data.</text>
</comment>
<dbReference type="Gene3D" id="3.40.50.1820">
    <property type="entry name" value="alpha/beta hydrolase"/>
    <property type="match status" value="1"/>
</dbReference>
<dbReference type="Proteomes" id="UP000071859">
    <property type="component" value="Unassembled WGS sequence"/>
</dbReference>
<reference evidence="3" key="1">
    <citation type="submission" date="2016-01" db="EMBL/GenBank/DDBJ databases">
        <authorList>
            <person name="Peeters C."/>
        </authorList>
    </citation>
    <scope>NUCLEOTIDE SEQUENCE</scope>
    <source>
        <strain evidence="3">LMG 29321</strain>
    </source>
</reference>
<dbReference type="GO" id="GO:0016787">
    <property type="term" value="F:hydrolase activity"/>
    <property type="evidence" value="ECO:0007669"/>
    <property type="project" value="UniProtKB-KW"/>
</dbReference>
<organism evidence="3 4">
    <name type="scientific">Caballeronia calidae</name>
    <dbReference type="NCBI Taxonomy" id="1777139"/>
    <lineage>
        <taxon>Bacteria</taxon>
        <taxon>Pseudomonadati</taxon>
        <taxon>Pseudomonadota</taxon>
        <taxon>Betaproteobacteria</taxon>
        <taxon>Burkholderiales</taxon>
        <taxon>Burkholderiaceae</taxon>
        <taxon>Caballeronia</taxon>
    </lineage>
</organism>
<feature type="domain" description="AB hydrolase-1" evidence="2">
    <location>
        <begin position="21"/>
        <end position="252"/>
    </location>
</feature>
<evidence type="ECO:0000259" key="2">
    <source>
        <dbReference type="Pfam" id="PF00561"/>
    </source>
</evidence>
<dbReference type="InterPro" id="IPR000639">
    <property type="entry name" value="Epox_hydrolase-like"/>
</dbReference>
<dbReference type="PRINTS" id="PR00412">
    <property type="entry name" value="EPOXHYDRLASE"/>
</dbReference>
<keyword evidence="4" id="KW-1185">Reference proteome</keyword>
<dbReference type="GO" id="GO:0016020">
    <property type="term" value="C:membrane"/>
    <property type="evidence" value="ECO:0007669"/>
    <property type="project" value="TreeGrafter"/>
</dbReference>
<dbReference type="InterPro" id="IPR029058">
    <property type="entry name" value="AB_hydrolase_fold"/>
</dbReference>
<gene>
    <name evidence="3" type="ORF">AWB78_06218</name>
</gene>